<evidence type="ECO:0000313" key="10">
    <source>
        <dbReference type="Proteomes" id="UP001345691"/>
    </source>
</evidence>
<evidence type="ECO:0000256" key="2">
    <source>
        <dbReference type="ARBA" id="ARBA00022723"/>
    </source>
</evidence>
<keyword evidence="5" id="KW-0804">Transcription</keyword>
<evidence type="ECO:0000256" key="5">
    <source>
        <dbReference type="ARBA" id="ARBA00023163"/>
    </source>
</evidence>
<accession>A0ABR0J1H8</accession>
<evidence type="ECO:0000256" key="4">
    <source>
        <dbReference type="ARBA" id="ARBA00023125"/>
    </source>
</evidence>
<feature type="compositionally biased region" description="Basic and acidic residues" evidence="7">
    <location>
        <begin position="97"/>
        <end position="113"/>
    </location>
</feature>
<evidence type="ECO:0000313" key="9">
    <source>
        <dbReference type="EMBL" id="KAK5054072.1"/>
    </source>
</evidence>
<dbReference type="Gene3D" id="4.10.240.10">
    <property type="entry name" value="Zn(2)-C6 fungal-type DNA-binding domain"/>
    <property type="match status" value="1"/>
</dbReference>
<dbReference type="PANTHER" id="PTHR31001">
    <property type="entry name" value="UNCHARACTERIZED TRANSCRIPTIONAL REGULATORY PROTEIN"/>
    <property type="match status" value="1"/>
</dbReference>
<keyword evidence="2" id="KW-0479">Metal-binding</keyword>
<evidence type="ECO:0000256" key="1">
    <source>
        <dbReference type="ARBA" id="ARBA00004123"/>
    </source>
</evidence>
<dbReference type="InterPro" id="IPR007219">
    <property type="entry name" value="XnlR_reg_dom"/>
</dbReference>
<evidence type="ECO:0000256" key="6">
    <source>
        <dbReference type="ARBA" id="ARBA00023242"/>
    </source>
</evidence>
<dbReference type="PANTHER" id="PTHR31001:SF85">
    <property type="entry name" value="ZN(II)2CYS6 TRANSCRIPTION FACTOR (EUROFUNG)"/>
    <property type="match status" value="1"/>
</dbReference>
<keyword evidence="6" id="KW-0539">Nucleus</keyword>
<dbReference type="InterPro" id="IPR001138">
    <property type="entry name" value="Zn2Cys6_DnaBD"/>
</dbReference>
<evidence type="ECO:0000256" key="7">
    <source>
        <dbReference type="SAM" id="MobiDB-lite"/>
    </source>
</evidence>
<protein>
    <recommendedName>
        <fullName evidence="8">Zn(2)-C6 fungal-type domain-containing protein</fullName>
    </recommendedName>
</protein>
<feature type="domain" description="Zn(2)-C6 fungal-type" evidence="8">
    <location>
        <begin position="19"/>
        <end position="48"/>
    </location>
</feature>
<dbReference type="Pfam" id="PF04082">
    <property type="entry name" value="Fungal_trans"/>
    <property type="match status" value="1"/>
</dbReference>
<dbReference type="CDD" id="cd12148">
    <property type="entry name" value="fungal_TF_MHR"/>
    <property type="match status" value="1"/>
</dbReference>
<comment type="subcellular location">
    <subcellularLocation>
        <location evidence="1">Nucleus</location>
    </subcellularLocation>
</comment>
<keyword evidence="3" id="KW-0805">Transcription regulation</keyword>
<proteinExistence type="predicted"/>
<evidence type="ECO:0000256" key="3">
    <source>
        <dbReference type="ARBA" id="ARBA00023015"/>
    </source>
</evidence>
<dbReference type="InterPro" id="IPR050613">
    <property type="entry name" value="Sec_Metabolite_Reg"/>
</dbReference>
<evidence type="ECO:0000259" key="8">
    <source>
        <dbReference type="PROSITE" id="PS50048"/>
    </source>
</evidence>
<dbReference type="InterPro" id="IPR036864">
    <property type="entry name" value="Zn2-C6_fun-type_DNA-bd_sf"/>
</dbReference>
<dbReference type="SMART" id="SM00066">
    <property type="entry name" value="GAL4"/>
    <property type="match status" value="1"/>
</dbReference>
<feature type="region of interest" description="Disordered" evidence="7">
    <location>
        <begin position="86"/>
        <end position="136"/>
    </location>
</feature>
<dbReference type="SMART" id="SM00906">
    <property type="entry name" value="Fungal_trans"/>
    <property type="match status" value="1"/>
</dbReference>
<dbReference type="SUPFAM" id="SSF57701">
    <property type="entry name" value="Zn2/Cys6 DNA-binding domain"/>
    <property type="match status" value="1"/>
</dbReference>
<keyword evidence="4" id="KW-0238">DNA-binding</keyword>
<dbReference type="PROSITE" id="PS00463">
    <property type="entry name" value="ZN2_CY6_FUNGAL_1"/>
    <property type="match status" value="1"/>
</dbReference>
<dbReference type="PROSITE" id="PS50048">
    <property type="entry name" value="ZN2_CY6_FUNGAL_2"/>
    <property type="match status" value="1"/>
</dbReference>
<organism evidence="9 10">
    <name type="scientific">Exophiala sideris</name>
    <dbReference type="NCBI Taxonomy" id="1016849"/>
    <lineage>
        <taxon>Eukaryota</taxon>
        <taxon>Fungi</taxon>
        <taxon>Dikarya</taxon>
        <taxon>Ascomycota</taxon>
        <taxon>Pezizomycotina</taxon>
        <taxon>Eurotiomycetes</taxon>
        <taxon>Chaetothyriomycetidae</taxon>
        <taxon>Chaetothyriales</taxon>
        <taxon>Herpotrichiellaceae</taxon>
        <taxon>Exophiala</taxon>
    </lineage>
</organism>
<dbReference type="Pfam" id="PF00172">
    <property type="entry name" value="Zn_clus"/>
    <property type="match status" value="1"/>
</dbReference>
<dbReference type="Proteomes" id="UP001345691">
    <property type="component" value="Unassembled WGS sequence"/>
</dbReference>
<keyword evidence="10" id="KW-1185">Reference proteome</keyword>
<comment type="caution">
    <text evidence="9">The sequence shown here is derived from an EMBL/GenBank/DDBJ whole genome shotgun (WGS) entry which is preliminary data.</text>
</comment>
<reference evidence="9 10" key="1">
    <citation type="submission" date="2023-08" db="EMBL/GenBank/DDBJ databases">
        <title>Black Yeasts Isolated from many extreme environments.</title>
        <authorList>
            <person name="Coleine C."/>
            <person name="Stajich J.E."/>
            <person name="Selbmann L."/>
        </authorList>
    </citation>
    <scope>NUCLEOTIDE SEQUENCE [LARGE SCALE GENOMIC DNA]</scope>
    <source>
        <strain evidence="9 10">CCFEE 6328</strain>
    </source>
</reference>
<gene>
    <name evidence="9" type="ORF">LTR69_009034</name>
</gene>
<name>A0ABR0J1H8_9EURO</name>
<dbReference type="CDD" id="cd00067">
    <property type="entry name" value="GAL4"/>
    <property type="match status" value="1"/>
</dbReference>
<sequence length="693" mass="77895">MTTTPIVHGVPADDAKDYACATCTQRKVKCNRRQPCLACVKSRLPCYYRATPPPQRRKRKLETANEALLDRLRSHETTLRNAGLAFEAFDESNDPSAEQRDESPVEPASEPRPRSVPLAPIEDSTPAAPVPPSLPHRGILVPEHGGLRYYEHGLIGAMGREFKQGPLSFANQHPLGDTIEFESRHEASDMLRSSVLTGSPSAPSMGRSSHPPPAAVMRYWSIFLDNVLPLTKIVHAASTQQVILSSGQDTGSKDDALRFSIYACAVASLPFDECQNIFGRTKISLLEEFQSATRNALSEASFLKVPDIDLLRAHVLFLTSMFHTGDPSSLWILLGSAIRMAQIQGLHRDGAALGLSPFESEMRRRLWWYIVTLDERLTEMVGSDSSLFRSTDTALPSNLNDADLFPEMTSLPPPHIGASEMSFCLVKYEIARFMRENDPRLDRFELVSYSRPGKAVEKRDVSELESLLEERFLRFCDPVVPIQFLTSTMARSIICKLRQMEHRRKFRPSPEDERTTTLEQTKMTLSIAARNIEYDNLIHNLKSLRKFLWHVHIYFPWGAPIVILKVLSSYAAWDADMFAAWHHILELHEHHPEFREDDKVLHLIICGLTLKAWAAHVAGTAAEGMPKPQIPVVLQALQARHTAYMSRSNVTRNNGIATTLTEDIDFGALDGIDIFDLTDITYEGADWLSWGNY</sequence>
<dbReference type="EMBL" id="JAVRRF010000024">
    <property type="protein sequence ID" value="KAK5054072.1"/>
    <property type="molecule type" value="Genomic_DNA"/>
</dbReference>